<reference evidence="4" key="1">
    <citation type="submission" date="2015-03" db="EMBL/GenBank/DDBJ databases">
        <title>A transcriptome of Araucaria cunninghamii, an australian fine timber species.</title>
        <authorList>
            <person name="Jing Yi C.J.Y."/>
            <person name="Yin San L.Y.S."/>
            <person name="Abdul Karim S.S."/>
            <person name="Wan Azmi N.N."/>
            <person name="Hercus R.R."/>
            <person name="Croft L.L."/>
        </authorList>
    </citation>
    <scope>NUCLEOTIDE SEQUENCE</scope>
    <source>
        <strain evidence="4">MI0301</strain>
        <tissue evidence="4">Leaf</tissue>
    </source>
</reference>
<dbReference type="Gene3D" id="3.30.70.360">
    <property type="match status" value="1"/>
</dbReference>
<sequence length="447" mass="49668">MGATQFTILCLTLVISTIPSFSQSLSHSDEDEEAIAQFQQYLRIPTAHPNPNYKPVQDLIISKAQSIGLKSQVLEFVTGKPVILLEWTGKDPSLPSLLFNSHLDSVPAEPEKWDHDPFGAHRDVAGNIYARGAQDDKCIGMQYLEAIRRLKVQGFQPLRTIRVCYVPDEEIGGRDGAQAFASEVLDSLNVGFVLDEGQASPNEYYRVFYADRIPFKLIIKASGAPGHGSKLYDNSALENLRKSMEVIARFRSAQFDLVKAGLAEHGEVIAVNPVYVKSGTLTPTGFVMNLQPSEAEAGFDIRLPPTADIQMIKKRISEEWAPSARNMTYQLMSGGPIRDIQGHPVLTVANHSNPWWVQLQKAILAAGGRLGKPEILASTTDARFVRERGIPAFGFSPMLNTPILLHDNNEFLNEAEYIKGIHVYKMIIEMLSSFAEFTDDKAYKDEF</sequence>
<comment type="cofactor">
    <cofactor evidence="2">
        <name>Zn(2+)</name>
        <dbReference type="ChEBI" id="CHEBI:29105"/>
    </cofactor>
    <text evidence="2">Binds 2 Zn(2+) ions per subunit.</text>
</comment>
<feature type="binding site" evidence="2">
    <location>
        <position position="170"/>
    </location>
    <ligand>
        <name>Zn(2+)</name>
        <dbReference type="ChEBI" id="CHEBI:29105"/>
        <label>2</label>
    </ligand>
</feature>
<feature type="binding site" evidence="2">
    <location>
        <position position="196"/>
    </location>
    <ligand>
        <name>Zn(2+)</name>
        <dbReference type="ChEBI" id="CHEBI:29105"/>
        <label>1</label>
    </ligand>
</feature>
<dbReference type="GO" id="GO:0006520">
    <property type="term" value="P:amino acid metabolic process"/>
    <property type="evidence" value="ECO:0007669"/>
    <property type="project" value="InterPro"/>
</dbReference>
<evidence type="ECO:0000256" key="1">
    <source>
        <dbReference type="PIRSR" id="PIRSR036696-1"/>
    </source>
</evidence>
<dbReference type="Gene3D" id="3.40.630.10">
    <property type="entry name" value="Zn peptidases"/>
    <property type="match status" value="1"/>
</dbReference>
<feature type="binding site" evidence="2">
    <location>
        <position position="406"/>
    </location>
    <ligand>
        <name>Zn(2+)</name>
        <dbReference type="ChEBI" id="CHEBI:29105"/>
        <label>2</label>
    </ligand>
</feature>
<keyword evidence="3" id="KW-0732">Signal</keyword>
<feature type="chain" id="PRO_5002311383" evidence="3">
    <location>
        <begin position="23"/>
        <end position="447"/>
    </location>
</feature>
<dbReference type="PANTHER" id="PTHR45892">
    <property type="entry name" value="AMINOACYLASE-1"/>
    <property type="match status" value="1"/>
</dbReference>
<keyword evidence="2" id="KW-0479">Metal-binding</keyword>
<feature type="binding site" evidence="2">
    <location>
        <position position="135"/>
    </location>
    <ligand>
        <name>Zn(2+)</name>
        <dbReference type="ChEBI" id="CHEBI:29105"/>
        <label>2</label>
    </ligand>
</feature>
<dbReference type="SUPFAM" id="SSF53187">
    <property type="entry name" value="Zn-dependent exopeptidases"/>
    <property type="match status" value="1"/>
</dbReference>
<dbReference type="PANTHER" id="PTHR45892:SF3">
    <property type="entry name" value="PUTATIVE-RELATED"/>
    <property type="match status" value="1"/>
</dbReference>
<dbReference type="Pfam" id="PF01546">
    <property type="entry name" value="Peptidase_M20"/>
    <property type="match status" value="1"/>
</dbReference>
<feature type="active site" evidence="1">
    <location>
        <position position="104"/>
    </location>
</feature>
<keyword evidence="2" id="KW-0862">Zinc</keyword>
<dbReference type="GO" id="GO:0046872">
    <property type="term" value="F:metal ion binding"/>
    <property type="evidence" value="ECO:0007669"/>
    <property type="project" value="UniProtKB-KW"/>
</dbReference>
<dbReference type="AlphaFoldDB" id="A0A0D6R0C4"/>
<dbReference type="NCBIfam" id="TIGR01880">
    <property type="entry name" value="Ac-peptdase-euk"/>
    <property type="match status" value="1"/>
</dbReference>
<feature type="active site" description="Proton acceptor" evidence="1">
    <location>
        <position position="169"/>
    </location>
</feature>
<dbReference type="InterPro" id="IPR052083">
    <property type="entry name" value="Aminoacylase-1_M20A"/>
</dbReference>
<name>A0A0D6R0C4_ARACU</name>
<evidence type="ECO:0000313" key="4">
    <source>
        <dbReference type="EMBL" id="JAG95375.1"/>
    </source>
</evidence>
<feature type="binding site" evidence="2">
    <location>
        <position position="102"/>
    </location>
    <ligand>
        <name>Zn(2+)</name>
        <dbReference type="ChEBI" id="CHEBI:29105"/>
        <label>1</label>
    </ligand>
</feature>
<feature type="binding site" evidence="2">
    <location>
        <position position="135"/>
    </location>
    <ligand>
        <name>Zn(2+)</name>
        <dbReference type="ChEBI" id="CHEBI:29105"/>
        <label>1</label>
    </ligand>
</feature>
<dbReference type="PIRSF" id="PIRSF036696">
    <property type="entry name" value="ACY-1"/>
    <property type="match status" value="1"/>
</dbReference>
<evidence type="ECO:0000256" key="2">
    <source>
        <dbReference type="PIRSR" id="PIRSR036696-2"/>
    </source>
</evidence>
<evidence type="ECO:0000256" key="3">
    <source>
        <dbReference type="SAM" id="SignalP"/>
    </source>
</evidence>
<dbReference type="InterPro" id="IPR010159">
    <property type="entry name" value="N-acyl_aa_amidohydrolase"/>
</dbReference>
<dbReference type="GO" id="GO:0004046">
    <property type="term" value="F:aminoacylase activity"/>
    <property type="evidence" value="ECO:0007669"/>
    <property type="project" value="InterPro"/>
</dbReference>
<accession>A0A0D6R0C4</accession>
<organism evidence="4">
    <name type="scientific">Araucaria cunninghamii</name>
    <name type="common">Hoop pine</name>
    <name type="synonym">Moreton Bay pine</name>
    <dbReference type="NCBI Taxonomy" id="56994"/>
    <lineage>
        <taxon>Eukaryota</taxon>
        <taxon>Viridiplantae</taxon>
        <taxon>Streptophyta</taxon>
        <taxon>Embryophyta</taxon>
        <taxon>Tracheophyta</taxon>
        <taxon>Spermatophyta</taxon>
        <taxon>Pinopsida</taxon>
        <taxon>Pinidae</taxon>
        <taxon>Conifers II</taxon>
        <taxon>Araucariales</taxon>
        <taxon>Araucariaceae</taxon>
        <taxon>Araucaria</taxon>
    </lineage>
</organism>
<dbReference type="Gene3D" id="1.10.150.900">
    <property type="match status" value="1"/>
</dbReference>
<dbReference type="FunFam" id="3.40.630.10:FF:000019">
    <property type="entry name" value="Aminoacylase 1"/>
    <property type="match status" value="1"/>
</dbReference>
<dbReference type="GO" id="GO:0005737">
    <property type="term" value="C:cytoplasm"/>
    <property type="evidence" value="ECO:0007669"/>
    <property type="project" value="InterPro"/>
</dbReference>
<dbReference type="InterPro" id="IPR002933">
    <property type="entry name" value="Peptidase_M20"/>
</dbReference>
<proteinExistence type="predicted"/>
<dbReference type="FunFam" id="3.30.70.360:FF:000009">
    <property type="entry name" value="aminoacylase-1 isoform X1"/>
    <property type="match status" value="1"/>
</dbReference>
<dbReference type="FunFam" id="1.10.150.900:FF:000001">
    <property type="entry name" value="Aminoacylase-1, putative"/>
    <property type="match status" value="1"/>
</dbReference>
<protein>
    <submittedName>
        <fullName evidence="4">Uncharacterized protein</fullName>
    </submittedName>
</protein>
<dbReference type="EMBL" id="GCKF01040732">
    <property type="protein sequence ID" value="JAG95375.1"/>
    <property type="molecule type" value="Transcribed_RNA"/>
</dbReference>
<feature type="signal peptide" evidence="3">
    <location>
        <begin position="1"/>
        <end position="22"/>
    </location>
</feature>